<organism evidence="1 2">
    <name type="scientific">Dorcoceras hygrometricum</name>
    <dbReference type="NCBI Taxonomy" id="472368"/>
    <lineage>
        <taxon>Eukaryota</taxon>
        <taxon>Viridiplantae</taxon>
        <taxon>Streptophyta</taxon>
        <taxon>Embryophyta</taxon>
        <taxon>Tracheophyta</taxon>
        <taxon>Spermatophyta</taxon>
        <taxon>Magnoliopsida</taxon>
        <taxon>eudicotyledons</taxon>
        <taxon>Gunneridae</taxon>
        <taxon>Pentapetalae</taxon>
        <taxon>asterids</taxon>
        <taxon>lamiids</taxon>
        <taxon>Lamiales</taxon>
        <taxon>Gesneriaceae</taxon>
        <taxon>Didymocarpoideae</taxon>
        <taxon>Trichosporeae</taxon>
        <taxon>Loxocarpinae</taxon>
        <taxon>Dorcoceras</taxon>
    </lineage>
</organism>
<sequence length="112" mass="12590">MLKSHGEIWKTKHYTCFQKNTVKSGQHLRWNLEPNHAESCSLKQTLERSGQFTLSANTYALHQHDDVALKSGQQALNAKRCLNQQISSHATRSLTLAQYGVPPLKLNGVALH</sequence>
<keyword evidence="1" id="KW-0378">Hydrolase</keyword>
<evidence type="ECO:0000313" key="1">
    <source>
        <dbReference type="EMBL" id="KZV33246.1"/>
    </source>
</evidence>
<evidence type="ECO:0000313" key="2">
    <source>
        <dbReference type="Proteomes" id="UP000250235"/>
    </source>
</evidence>
<name>A0A2Z7BMQ5_9LAMI</name>
<gene>
    <name evidence="1" type="ORF">F511_42721</name>
</gene>
<dbReference type="AlphaFoldDB" id="A0A2Z7BMQ5"/>
<reference evidence="1 2" key="1">
    <citation type="journal article" date="2015" name="Proc. Natl. Acad. Sci. U.S.A.">
        <title>The resurrection genome of Boea hygrometrica: A blueprint for survival of dehydration.</title>
        <authorList>
            <person name="Xiao L."/>
            <person name="Yang G."/>
            <person name="Zhang L."/>
            <person name="Yang X."/>
            <person name="Zhao S."/>
            <person name="Ji Z."/>
            <person name="Zhou Q."/>
            <person name="Hu M."/>
            <person name="Wang Y."/>
            <person name="Chen M."/>
            <person name="Xu Y."/>
            <person name="Jin H."/>
            <person name="Xiao X."/>
            <person name="Hu G."/>
            <person name="Bao F."/>
            <person name="Hu Y."/>
            <person name="Wan P."/>
            <person name="Li L."/>
            <person name="Deng X."/>
            <person name="Kuang T."/>
            <person name="Xiang C."/>
            <person name="Zhu J.K."/>
            <person name="Oliver M.J."/>
            <person name="He Y."/>
        </authorList>
    </citation>
    <scope>NUCLEOTIDE SEQUENCE [LARGE SCALE GENOMIC DNA]</scope>
    <source>
        <strain evidence="2">cv. XS01</strain>
    </source>
</reference>
<keyword evidence="2" id="KW-1185">Reference proteome</keyword>
<protein>
    <submittedName>
        <fullName evidence="1">Ubiquitin carboxyl-terminal hydrolase 12-like</fullName>
    </submittedName>
</protein>
<dbReference type="EMBL" id="KV006013">
    <property type="protein sequence ID" value="KZV33246.1"/>
    <property type="molecule type" value="Genomic_DNA"/>
</dbReference>
<dbReference type="GO" id="GO:0016787">
    <property type="term" value="F:hydrolase activity"/>
    <property type="evidence" value="ECO:0007669"/>
    <property type="project" value="UniProtKB-KW"/>
</dbReference>
<accession>A0A2Z7BMQ5</accession>
<dbReference type="Proteomes" id="UP000250235">
    <property type="component" value="Unassembled WGS sequence"/>
</dbReference>
<proteinExistence type="predicted"/>